<dbReference type="PANTHER" id="PTHR12558">
    <property type="entry name" value="CELL DIVISION CYCLE 16,23,27"/>
    <property type="match status" value="1"/>
</dbReference>
<sequence>MKLSRPILVLSLACATPYDGVAQVVDLGPDISPRQRFQVYPRIDKAYEAMARGDGQRAISELQQAQRLAPENTEIALQLAAAHRRFGQPAQAEAVLKAQLQRHPGDARLAQALRDMHQGAVPARQPEPQAVPAPLAQEVPKAPSAAAPAAATTAQPAKAAAPAVDAPQRPRKNPAPPAMPPGYAKASQAYAATERRDFAAALPLARQAVAAAPARLDYQRLLVYLLVENGRFDEAEARAARLDNVKQLQSDADWQMLRTSIRQRQALRPFEQALQAREQGDMAKALRHAESSVRLAPQALAPRLQWLGLLLQDGQAAQAQRVAEQGLALQHDPALQVLQGVALHVQGRGMASEQAFDAALAAPHLSRSERQNYGVIALDAALAAGQTERAQRLLQALETGSNADVGSRREQLKALRSSTLSRGYELPLPLVNCFSAGDVPGCEIWPGQEVPNPAYKVAQEAYQAYGDGQYALAADKAAAAIELNPRHLPYRQLRLQALLAAGQKAQALEEADQTLQLQPDAVEVLALRSRLRREQGMTEAANADAQTALQMGGLSLSSEVDLLLQLGRREEAAARFAQATSEPELQQSADPDLAYMAIRVGDDRRALSIFNRAREQSRLPDTALRDGAYAASRLAENEQSIGYFKQAISAVHEGRLDMTPQQQYETRREISDRDRSWGVNTLLGYRGISLGAAGAQPGLYGDVAQLVSEVYWRPQKFGDGRFWELYGGAAQTVYSRHDVPTGGETTQGALGIRAKPLSDHNLILAVERRVRIGSLSSNDWLLRMGYSGGMGTDLRVDVPSWNTVNVYTEVGRFIHRKQNYATFEAQAGRSFRMGGSDSRLVLFPHAVLGADYNSERTASGKQSSVGAGVGVNMRFWFREDRDHAPRSYLDLSLQYRARLAGDERGKGVFLRAALVF</sequence>
<dbReference type="AlphaFoldDB" id="A0A076PDS2"/>
<dbReference type="KEGG" id="ctes:O987_03925"/>
<feature type="compositionally biased region" description="Low complexity" evidence="1">
    <location>
        <begin position="139"/>
        <end position="167"/>
    </location>
</feature>
<protein>
    <recommendedName>
        <fullName evidence="2">Bacteriophage N4 adsorption protein A C-terminal domain-containing protein</fullName>
    </recommendedName>
</protein>
<dbReference type="SUPFAM" id="SSF48452">
    <property type="entry name" value="TPR-like"/>
    <property type="match status" value="2"/>
</dbReference>
<dbReference type="Gene3D" id="1.25.40.10">
    <property type="entry name" value="Tetratricopeptide repeat domain"/>
    <property type="match status" value="3"/>
</dbReference>
<dbReference type="Proteomes" id="UP000028782">
    <property type="component" value="Chromosome"/>
</dbReference>
<dbReference type="PANTHER" id="PTHR12558:SF33">
    <property type="entry name" value="BLL7664 PROTEIN"/>
    <property type="match status" value="1"/>
</dbReference>
<evidence type="ECO:0000313" key="4">
    <source>
        <dbReference type="Proteomes" id="UP000028782"/>
    </source>
</evidence>
<dbReference type="InterPro" id="IPR025137">
    <property type="entry name" value="NfrA_C"/>
</dbReference>
<dbReference type="HOGENOM" id="CLU_010496_0_0_4"/>
<feature type="domain" description="Bacteriophage N4 adsorption protein A C-terminal" evidence="2">
    <location>
        <begin position="738"/>
        <end position="912"/>
    </location>
</feature>
<evidence type="ECO:0000259" key="2">
    <source>
        <dbReference type="Pfam" id="PF13283"/>
    </source>
</evidence>
<dbReference type="Pfam" id="PF14559">
    <property type="entry name" value="TPR_19"/>
    <property type="match status" value="2"/>
</dbReference>
<gene>
    <name evidence="3" type="ORF">O987_03925</name>
</gene>
<dbReference type="EMBL" id="CP006704">
    <property type="protein sequence ID" value="AIJ44954.1"/>
    <property type="molecule type" value="Genomic_DNA"/>
</dbReference>
<name>A0A076PDS2_COMTE</name>
<dbReference type="RefSeq" id="WP_043370906.1">
    <property type="nucleotide sequence ID" value="NZ_CP006704.1"/>
</dbReference>
<proteinExistence type="predicted"/>
<dbReference type="InterPro" id="IPR011990">
    <property type="entry name" value="TPR-like_helical_dom_sf"/>
</dbReference>
<organism evidence="3 4">
    <name type="scientific">Comamonas testosteroni TK102</name>
    <dbReference type="NCBI Taxonomy" id="1392005"/>
    <lineage>
        <taxon>Bacteria</taxon>
        <taxon>Pseudomonadati</taxon>
        <taxon>Pseudomonadota</taxon>
        <taxon>Betaproteobacteria</taxon>
        <taxon>Burkholderiales</taxon>
        <taxon>Comamonadaceae</taxon>
        <taxon>Comamonas</taxon>
    </lineage>
</organism>
<feature type="region of interest" description="Disordered" evidence="1">
    <location>
        <begin position="138"/>
        <end position="188"/>
    </location>
</feature>
<evidence type="ECO:0000313" key="3">
    <source>
        <dbReference type="EMBL" id="AIJ44954.1"/>
    </source>
</evidence>
<reference evidence="3 4" key="1">
    <citation type="journal article" date="2014" name="Genome Announc.">
        <title>Complete Genome Sequence of Polychlorinated Biphenyl Degrader Comamonas testosteroni TK102 (NBRC 109938).</title>
        <authorList>
            <person name="Fukuda K."/>
            <person name="Hosoyama A."/>
            <person name="Tsuchikane K."/>
            <person name="Ohji S."/>
            <person name="Yamazoe A."/>
            <person name="Fujita N."/>
            <person name="Shintani M."/>
            <person name="Kimbara K."/>
        </authorList>
    </citation>
    <scope>NUCLEOTIDE SEQUENCE [LARGE SCALE GENOMIC DNA]</scope>
    <source>
        <strain evidence="3">TK102</strain>
    </source>
</reference>
<accession>A0A076PDS2</accession>
<evidence type="ECO:0000256" key="1">
    <source>
        <dbReference type="SAM" id="MobiDB-lite"/>
    </source>
</evidence>
<dbReference type="Pfam" id="PF13283">
    <property type="entry name" value="NfrA_C"/>
    <property type="match status" value="1"/>
</dbReference>